<dbReference type="EMBL" id="CAKMRJ010005412">
    <property type="protein sequence ID" value="CAH1442960.1"/>
    <property type="molecule type" value="Genomic_DNA"/>
</dbReference>
<comment type="similarity">
    <text evidence="2">Belongs to the SNAP-25 family.</text>
</comment>
<comment type="subcellular location">
    <subcellularLocation>
        <location evidence="1">Membrane</location>
    </subcellularLocation>
</comment>
<dbReference type="InterPro" id="IPR044766">
    <property type="entry name" value="NPSN/SNAP25-like_N_SNARE"/>
</dbReference>
<evidence type="ECO:0000256" key="6">
    <source>
        <dbReference type="SAM" id="MobiDB-lite"/>
    </source>
</evidence>
<dbReference type="CDD" id="cd15841">
    <property type="entry name" value="SNARE_Qc"/>
    <property type="match status" value="1"/>
</dbReference>
<feature type="region of interest" description="Disordered" evidence="6">
    <location>
        <begin position="1"/>
        <end position="61"/>
    </location>
</feature>
<evidence type="ECO:0000256" key="4">
    <source>
        <dbReference type="ARBA" id="ARBA00022927"/>
    </source>
</evidence>
<evidence type="ECO:0000259" key="7">
    <source>
        <dbReference type="PROSITE" id="PS50192"/>
    </source>
</evidence>
<keyword evidence="3" id="KW-0813">Transport</keyword>
<proteinExistence type="inferred from homology"/>
<dbReference type="PANTHER" id="PTHR19305">
    <property type="entry name" value="SYNAPTOSOMAL ASSOCIATED PROTEIN"/>
    <property type="match status" value="1"/>
</dbReference>
<keyword evidence="9" id="KW-1185">Reference proteome</keyword>
<feature type="compositionally biased region" description="Polar residues" evidence="6">
    <location>
        <begin position="42"/>
        <end position="60"/>
    </location>
</feature>
<reference evidence="8 9" key="1">
    <citation type="submission" date="2022-01" db="EMBL/GenBank/DDBJ databases">
        <authorList>
            <person name="Xiong W."/>
            <person name="Schranz E."/>
        </authorList>
    </citation>
    <scope>NUCLEOTIDE SEQUENCE [LARGE SCALE GENOMIC DNA]</scope>
</reference>
<dbReference type="GO" id="GO:0016192">
    <property type="term" value="P:vesicle-mediated transport"/>
    <property type="evidence" value="ECO:0007669"/>
    <property type="project" value="UniProtKB-ARBA"/>
</dbReference>
<evidence type="ECO:0000256" key="2">
    <source>
        <dbReference type="ARBA" id="ARBA00009480"/>
    </source>
</evidence>
<evidence type="ECO:0000256" key="3">
    <source>
        <dbReference type="ARBA" id="ARBA00022448"/>
    </source>
</evidence>
<sequence length="388" mass="43235">MFGIKKPHFHRPTKHNSVDPGFPGQHASNPFDSDDEIDKKSTPNPARRTSSEPSVLTQDSRAALFDDDDEVKGSGYKLSYASRNKYKNDFVDSGGIENQDVQELEQYAAYKAEETTKTVNSALKIAENIREDATKTMITLHQQGEQITRTHMTAADIEQDLSRGEKLLGSLGGIFSRTWKPKKGHAIKGPVITRDDPALRKGAHLEQREKLGLSTTQTKGHSHSRTPPSEPTNALQKVEYEKTKQDDALSDLSNILGELKEMAVDMGSEIERQNKALDPLQDDVDELNFRVRVTDTITTTTTTMKTSFSGHQVLAAAYLCCLIATTLQAPVNHREGNHNHHPQGSRTSTMSCYCLRCRLLFKNLSEEKDTRFGIEKRLVPGGPNPLHN</sequence>
<feature type="compositionally biased region" description="Basic residues" evidence="6">
    <location>
        <begin position="1"/>
        <end position="14"/>
    </location>
</feature>
<feature type="region of interest" description="Disordered" evidence="6">
    <location>
        <begin position="206"/>
        <end position="234"/>
    </location>
</feature>
<dbReference type="Proteomes" id="UP001157418">
    <property type="component" value="Unassembled WGS sequence"/>
</dbReference>
<dbReference type="Gene3D" id="1.20.5.110">
    <property type="match status" value="2"/>
</dbReference>
<protein>
    <recommendedName>
        <fullName evidence="7">t-SNARE coiled-coil homology domain-containing protein</fullName>
    </recommendedName>
</protein>
<feature type="domain" description="T-SNARE coiled-coil homology" evidence="7">
    <location>
        <begin position="239"/>
        <end position="301"/>
    </location>
</feature>
<dbReference type="SUPFAM" id="SSF58038">
    <property type="entry name" value="SNARE fusion complex"/>
    <property type="match status" value="2"/>
</dbReference>
<dbReference type="AlphaFoldDB" id="A0AAU9NYF3"/>
<dbReference type="CDD" id="cd15861">
    <property type="entry name" value="SNARE_SNAP25N_23N_29N_SEC9N"/>
    <property type="match status" value="1"/>
</dbReference>
<dbReference type="PANTHER" id="PTHR19305:SF9">
    <property type="entry name" value="SYNAPTOSOMAL-ASSOCIATED PROTEIN 29"/>
    <property type="match status" value="1"/>
</dbReference>
<feature type="compositionally biased region" description="Polar residues" evidence="6">
    <location>
        <begin position="213"/>
        <end position="234"/>
    </location>
</feature>
<keyword evidence="4" id="KW-0653">Protein transport</keyword>
<organism evidence="8 9">
    <name type="scientific">Lactuca virosa</name>
    <dbReference type="NCBI Taxonomy" id="75947"/>
    <lineage>
        <taxon>Eukaryota</taxon>
        <taxon>Viridiplantae</taxon>
        <taxon>Streptophyta</taxon>
        <taxon>Embryophyta</taxon>
        <taxon>Tracheophyta</taxon>
        <taxon>Spermatophyta</taxon>
        <taxon>Magnoliopsida</taxon>
        <taxon>eudicotyledons</taxon>
        <taxon>Gunneridae</taxon>
        <taxon>Pentapetalae</taxon>
        <taxon>asterids</taxon>
        <taxon>campanulids</taxon>
        <taxon>Asterales</taxon>
        <taxon>Asteraceae</taxon>
        <taxon>Cichorioideae</taxon>
        <taxon>Cichorieae</taxon>
        <taxon>Lactucinae</taxon>
        <taxon>Lactuca</taxon>
    </lineage>
</organism>
<comment type="caution">
    <text evidence="8">The sequence shown here is derived from an EMBL/GenBank/DDBJ whole genome shotgun (WGS) entry which is preliminary data.</text>
</comment>
<keyword evidence="5" id="KW-0472">Membrane</keyword>
<dbReference type="SMART" id="SM00397">
    <property type="entry name" value="t_SNARE"/>
    <property type="match status" value="2"/>
</dbReference>
<dbReference type="GO" id="GO:0005886">
    <property type="term" value="C:plasma membrane"/>
    <property type="evidence" value="ECO:0007669"/>
    <property type="project" value="TreeGrafter"/>
</dbReference>
<dbReference type="GO" id="GO:0005484">
    <property type="term" value="F:SNAP receptor activity"/>
    <property type="evidence" value="ECO:0007669"/>
    <property type="project" value="InterPro"/>
</dbReference>
<dbReference type="GO" id="GO:0015031">
    <property type="term" value="P:protein transport"/>
    <property type="evidence" value="ECO:0007669"/>
    <property type="project" value="UniProtKB-KW"/>
</dbReference>
<evidence type="ECO:0000256" key="5">
    <source>
        <dbReference type="ARBA" id="ARBA00023136"/>
    </source>
</evidence>
<evidence type="ECO:0000256" key="1">
    <source>
        <dbReference type="ARBA" id="ARBA00004370"/>
    </source>
</evidence>
<dbReference type="PROSITE" id="PS50192">
    <property type="entry name" value="T_SNARE"/>
    <property type="match status" value="1"/>
</dbReference>
<name>A0AAU9NYF3_9ASTR</name>
<dbReference type="InterPro" id="IPR000727">
    <property type="entry name" value="T_SNARE_dom"/>
</dbReference>
<dbReference type="GO" id="GO:0031201">
    <property type="term" value="C:SNARE complex"/>
    <property type="evidence" value="ECO:0007669"/>
    <property type="project" value="InterPro"/>
</dbReference>
<gene>
    <name evidence="8" type="ORF">LVIROSA_LOCUS28913</name>
</gene>
<dbReference type="FunFam" id="1.20.5.110:FF:000031">
    <property type="entry name" value="SNAP25 homologous protein SNAP33"/>
    <property type="match status" value="1"/>
</dbReference>
<accession>A0AAU9NYF3</accession>
<evidence type="ECO:0000313" key="9">
    <source>
        <dbReference type="Proteomes" id="UP001157418"/>
    </source>
</evidence>
<evidence type="ECO:0000313" key="8">
    <source>
        <dbReference type="EMBL" id="CAH1442960.1"/>
    </source>
</evidence>